<reference evidence="2" key="1">
    <citation type="journal article" date="2019" name="Plant Biotechnol. J.">
        <title>Genome sequencing of the Australian wild diploid species Gossypium australe highlights disease resistance and delayed gland morphogenesis.</title>
        <authorList>
            <person name="Cai Y."/>
            <person name="Cai X."/>
            <person name="Wang Q."/>
            <person name="Wang P."/>
            <person name="Zhang Y."/>
            <person name="Cai C."/>
            <person name="Xu Y."/>
            <person name="Wang K."/>
            <person name="Zhou Z."/>
            <person name="Wang C."/>
            <person name="Geng S."/>
            <person name="Li B."/>
            <person name="Dong Q."/>
            <person name="Hou Y."/>
            <person name="Wang H."/>
            <person name="Ai P."/>
            <person name="Liu Z."/>
            <person name="Yi F."/>
            <person name="Sun M."/>
            <person name="An G."/>
            <person name="Cheng J."/>
            <person name="Zhang Y."/>
            <person name="Shi Q."/>
            <person name="Xie Y."/>
            <person name="Shi X."/>
            <person name="Chang Y."/>
            <person name="Huang F."/>
            <person name="Chen Y."/>
            <person name="Hong S."/>
            <person name="Mi L."/>
            <person name="Sun Q."/>
            <person name="Zhang L."/>
            <person name="Zhou B."/>
            <person name="Peng R."/>
            <person name="Zhang X."/>
            <person name="Liu F."/>
        </authorList>
    </citation>
    <scope>NUCLEOTIDE SEQUENCE [LARGE SCALE GENOMIC DNA]</scope>
    <source>
        <strain evidence="2">cv. PA1801</strain>
    </source>
</reference>
<evidence type="ECO:0000313" key="1">
    <source>
        <dbReference type="EMBL" id="KAA3465871.1"/>
    </source>
</evidence>
<protein>
    <submittedName>
        <fullName evidence="1">Uncharacterized protein</fullName>
    </submittedName>
</protein>
<comment type="caution">
    <text evidence="1">The sequence shown here is derived from an EMBL/GenBank/DDBJ whole genome shotgun (WGS) entry which is preliminary data.</text>
</comment>
<name>A0A5B6VA55_9ROSI</name>
<dbReference type="AlphaFoldDB" id="A0A5B6VA55"/>
<proteinExistence type="predicted"/>
<dbReference type="Proteomes" id="UP000325315">
    <property type="component" value="Unassembled WGS sequence"/>
</dbReference>
<gene>
    <name evidence="1" type="ORF">EPI10_001007</name>
</gene>
<evidence type="ECO:0000313" key="2">
    <source>
        <dbReference type="Proteomes" id="UP000325315"/>
    </source>
</evidence>
<accession>A0A5B6VA55</accession>
<sequence length="109" mass="12520">MGNGRSSCEEFALPSIRTKSSRAIHHRDSKTPWRTSFHYLRSRSPIHFEILENFSRSLGFEIELQFYLSSINRWPIRKGNIVTGRYAAKLCIGVPKKLGAIPAFGRVRI</sequence>
<dbReference type="EMBL" id="SMMG02000007">
    <property type="protein sequence ID" value="KAA3465871.1"/>
    <property type="molecule type" value="Genomic_DNA"/>
</dbReference>
<keyword evidence="2" id="KW-1185">Reference proteome</keyword>
<organism evidence="1 2">
    <name type="scientific">Gossypium australe</name>
    <dbReference type="NCBI Taxonomy" id="47621"/>
    <lineage>
        <taxon>Eukaryota</taxon>
        <taxon>Viridiplantae</taxon>
        <taxon>Streptophyta</taxon>
        <taxon>Embryophyta</taxon>
        <taxon>Tracheophyta</taxon>
        <taxon>Spermatophyta</taxon>
        <taxon>Magnoliopsida</taxon>
        <taxon>eudicotyledons</taxon>
        <taxon>Gunneridae</taxon>
        <taxon>Pentapetalae</taxon>
        <taxon>rosids</taxon>
        <taxon>malvids</taxon>
        <taxon>Malvales</taxon>
        <taxon>Malvaceae</taxon>
        <taxon>Malvoideae</taxon>
        <taxon>Gossypium</taxon>
    </lineage>
</organism>